<keyword evidence="2" id="KW-1185">Reference proteome</keyword>
<proteinExistence type="predicted"/>
<organism evidence="1 2">
    <name type="scientific">Phytohabitans aurantiacus</name>
    <dbReference type="NCBI Taxonomy" id="3016789"/>
    <lineage>
        <taxon>Bacteria</taxon>
        <taxon>Bacillati</taxon>
        <taxon>Actinomycetota</taxon>
        <taxon>Actinomycetes</taxon>
        <taxon>Micromonosporales</taxon>
        <taxon>Micromonosporaceae</taxon>
    </lineage>
</organism>
<sequence length="143" mass="15702">MMVGGLVALLCLGGAGVVFVAYREATEPDRSAPDVAVDNYLRAYLVDRNQVRAEQYVCGQPSLESVAALRSEIDRREKDFNVSVQLTWGSLSVSEAGDQARLVRTDLTVASFADGQARARRVETWEFRTVDESGWRVCSAAKV</sequence>
<comment type="caution">
    <text evidence="1">The sequence shown here is derived from an EMBL/GenBank/DDBJ whole genome shotgun (WGS) entry which is preliminary data.</text>
</comment>
<protein>
    <recommendedName>
        <fullName evidence="3">SnoaL-like domain-containing protein</fullName>
    </recommendedName>
</protein>
<evidence type="ECO:0008006" key="3">
    <source>
        <dbReference type="Google" id="ProtNLM"/>
    </source>
</evidence>
<dbReference type="EMBL" id="BSDI01000087">
    <property type="protein sequence ID" value="GLI03524.1"/>
    <property type="molecule type" value="Genomic_DNA"/>
</dbReference>
<evidence type="ECO:0000313" key="2">
    <source>
        <dbReference type="Proteomes" id="UP001144280"/>
    </source>
</evidence>
<accession>A0ABQ5R9U7</accession>
<reference evidence="1" key="1">
    <citation type="submission" date="2022-12" db="EMBL/GenBank/DDBJ databases">
        <title>New Phytohabitans aurantiacus sp. RD004123 nov., an actinomycete isolated from soil.</title>
        <authorList>
            <person name="Triningsih D.W."/>
            <person name="Harunari E."/>
            <person name="Igarashi Y."/>
        </authorList>
    </citation>
    <scope>NUCLEOTIDE SEQUENCE</scope>
    <source>
        <strain evidence="1">RD004123</strain>
    </source>
</reference>
<name>A0ABQ5R9U7_9ACTN</name>
<gene>
    <name evidence="1" type="ORF">Pa4123_88020</name>
</gene>
<evidence type="ECO:0000313" key="1">
    <source>
        <dbReference type="EMBL" id="GLI03524.1"/>
    </source>
</evidence>
<dbReference type="Proteomes" id="UP001144280">
    <property type="component" value="Unassembled WGS sequence"/>
</dbReference>